<dbReference type="Gene3D" id="3.20.20.60">
    <property type="entry name" value="Phosphoenolpyruvate-binding domains"/>
    <property type="match status" value="1"/>
</dbReference>
<evidence type="ECO:0000259" key="4">
    <source>
        <dbReference type="Pfam" id="PF03328"/>
    </source>
</evidence>
<keyword evidence="2" id="KW-0479">Metal-binding</keyword>
<feature type="domain" description="HpcH/HpaI aldolase/citrate lyase" evidence="4">
    <location>
        <begin position="97"/>
        <end position="310"/>
    </location>
</feature>
<dbReference type="GO" id="GO:0046872">
    <property type="term" value="F:metal ion binding"/>
    <property type="evidence" value="ECO:0007669"/>
    <property type="project" value="UniProtKB-KW"/>
</dbReference>
<proteinExistence type="inferred from homology"/>
<comment type="caution">
    <text evidence="5">The sequence shown here is derived from an EMBL/GenBank/DDBJ whole genome shotgun (WGS) entry which is preliminary data.</text>
</comment>
<gene>
    <name evidence="5" type="ORF">F4Y08_11700</name>
</gene>
<dbReference type="Pfam" id="PF03328">
    <property type="entry name" value="HpcH_HpaI"/>
    <property type="match status" value="1"/>
</dbReference>
<dbReference type="SUPFAM" id="SSF51621">
    <property type="entry name" value="Phosphoenolpyruvate/pyruvate domain"/>
    <property type="match status" value="1"/>
</dbReference>
<dbReference type="PANTHER" id="PTHR30502:SF0">
    <property type="entry name" value="PHOSPHOENOLPYRUVATE CARBOXYLASE FAMILY PROTEIN"/>
    <property type="match status" value="1"/>
</dbReference>
<dbReference type="AlphaFoldDB" id="A0A6B1DUQ9"/>
<keyword evidence="3" id="KW-0456">Lyase</keyword>
<dbReference type="InterPro" id="IPR050251">
    <property type="entry name" value="HpcH-HpaI_aldolase"/>
</dbReference>
<sequence length="323" mass="35052">MEAKTSSLCMMETLSGCPGSLTPAARTFRRTASVARTGCHDHELRRLLDSGSLHPLQDSHMTTGILPANQILERLKSGNTAVGTMVGTFAQSSMPVLLANAGFDFFLLDNEHGMFDYETMETLCRVAVSHGITPIVRPADHTYTWTAKVLDTGAQGLLMPRVYTVEQVRSIISMAKYPPAGIRGSALSRAYVGYKNANAMEVMAEANEQSMLCIQIETKESYAVRDEIAALPEVDCLFVGPNDFSISLGHPGNMDHPDVTSAIENVLDTCRRFNKVAGIQMNTPESACRWARAGFNMLSAGSDVGLLQNAGQTLTGQVRDAWN</sequence>
<reference evidence="5" key="1">
    <citation type="submission" date="2019-09" db="EMBL/GenBank/DDBJ databases">
        <title>Characterisation of the sponge microbiome using genome-centric metagenomics.</title>
        <authorList>
            <person name="Engelberts J.P."/>
            <person name="Robbins S.J."/>
            <person name="De Goeij J.M."/>
            <person name="Aranda M."/>
            <person name="Bell S.C."/>
            <person name="Webster N.S."/>
        </authorList>
    </citation>
    <scope>NUCLEOTIDE SEQUENCE</scope>
    <source>
        <strain evidence="5">SB0662_bin_9</strain>
    </source>
</reference>
<name>A0A6B1DUQ9_9CHLR</name>
<dbReference type="InterPro" id="IPR005000">
    <property type="entry name" value="Aldolase/citrate-lyase_domain"/>
</dbReference>
<dbReference type="InterPro" id="IPR040442">
    <property type="entry name" value="Pyrv_kinase-like_dom_sf"/>
</dbReference>
<dbReference type="PANTHER" id="PTHR30502">
    <property type="entry name" value="2-KETO-3-DEOXY-L-RHAMNONATE ALDOLASE"/>
    <property type="match status" value="1"/>
</dbReference>
<evidence type="ECO:0000313" key="5">
    <source>
        <dbReference type="EMBL" id="MYD90978.1"/>
    </source>
</evidence>
<evidence type="ECO:0000256" key="1">
    <source>
        <dbReference type="ARBA" id="ARBA00005568"/>
    </source>
</evidence>
<accession>A0A6B1DUQ9</accession>
<organism evidence="5">
    <name type="scientific">Caldilineaceae bacterium SB0662_bin_9</name>
    <dbReference type="NCBI Taxonomy" id="2605258"/>
    <lineage>
        <taxon>Bacteria</taxon>
        <taxon>Bacillati</taxon>
        <taxon>Chloroflexota</taxon>
        <taxon>Caldilineae</taxon>
        <taxon>Caldilineales</taxon>
        <taxon>Caldilineaceae</taxon>
    </lineage>
</organism>
<dbReference type="EMBL" id="VXPY01000084">
    <property type="protein sequence ID" value="MYD90978.1"/>
    <property type="molecule type" value="Genomic_DNA"/>
</dbReference>
<dbReference type="GO" id="GO:0005737">
    <property type="term" value="C:cytoplasm"/>
    <property type="evidence" value="ECO:0007669"/>
    <property type="project" value="TreeGrafter"/>
</dbReference>
<dbReference type="GO" id="GO:0016832">
    <property type="term" value="F:aldehyde-lyase activity"/>
    <property type="evidence" value="ECO:0007669"/>
    <property type="project" value="TreeGrafter"/>
</dbReference>
<dbReference type="InterPro" id="IPR015813">
    <property type="entry name" value="Pyrv/PenolPyrv_kinase-like_dom"/>
</dbReference>
<evidence type="ECO:0000256" key="2">
    <source>
        <dbReference type="ARBA" id="ARBA00022723"/>
    </source>
</evidence>
<comment type="similarity">
    <text evidence="1">Belongs to the HpcH/HpaI aldolase family.</text>
</comment>
<protein>
    <recommendedName>
        <fullName evidence="4">HpcH/HpaI aldolase/citrate lyase domain-containing protein</fullName>
    </recommendedName>
</protein>
<evidence type="ECO:0000256" key="3">
    <source>
        <dbReference type="ARBA" id="ARBA00023239"/>
    </source>
</evidence>